<keyword evidence="2" id="KW-0132">Cell division</keyword>
<keyword evidence="3" id="KW-1185">Reference proteome</keyword>
<dbReference type="RefSeq" id="WP_159974469.1">
    <property type="nucleotide sequence ID" value="NZ_BLIV01000001.1"/>
</dbReference>
<dbReference type="Proteomes" id="UP000436522">
    <property type="component" value="Unassembled WGS sequence"/>
</dbReference>
<reference evidence="2 3" key="1">
    <citation type="submission" date="2019-12" db="EMBL/GenBank/DDBJ databases">
        <title>Roseobacter cerasinus sp. nov., isolated from seawater around aquaculture.</title>
        <authorList>
            <person name="Muramatsu S."/>
            <person name="Takabe Y."/>
            <person name="Mori K."/>
            <person name="Takaichi S."/>
            <person name="Hanada S."/>
        </authorList>
    </citation>
    <scope>NUCLEOTIDE SEQUENCE [LARGE SCALE GENOMIC DNA]</scope>
    <source>
        <strain evidence="2 3">AI77</strain>
    </source>
</reference>
<gene>
    <name evidence="2" type="ORF">So717_03320</name>
</gene>
<feature type="region of interest" description="Disordered" evidence="1">
    <location>
        <begin position="74"/>
        <end position="139"/>
    </location>
</feature>
<name>A0A640VKG8_9RHOB</name>
<evidence type="ECO:0000313" key="2">
    <source>
        <dbReference type="EMBL" id="GFE48579.1"/>
    </source>
</evidence>
<accession>A0A640VKG8</accession>
<dbReference type="AlphaFoldDB" id="A0A640VKG8"/>
<sequence>MAKYQYRVIPAPNRGIKAKGLKTPEARFAHTVEGLMNEMAADGWEYQRAEALPSVERSGLTSTTTTWRNLLVFRKPVSDEPSDSFMPDATTLRAEPQLTTSDPASKDAATRPSEVPDGAKTPPAPEELSDTPKNEKSES</sequence>
<proteinExistence type="predicted"/>
<dbReference type="EMBL" id="BLIV01000001">
    <property type="protein sequence ID" value="GFE48579.1"/>
    <property type="molecule type" value="Genomic_DNA"/>
</dbReference>
<evidence type="ECO:0000313" key="3">
    <source>
        <dbReference type="Proteomes" id="UP000436522"/>
    </source>
</evidence>
<comment type="caution">
    <text evidence="2">The sequence shown here is derived from an EMBL/GenBank/DDBJ whole genome shotgun (WGS) entry which is preliminary data.</text>
</comment>
<dbReference type="OrthoDB" id="7658888at2"/>
<protein>
    <submittedName>
        <fullName evidence="2">Cell division protein FtsZ</fullName>
    </submittedName>
</protein>
<keyword evidence="2" id="KW-0131">Cell cycle</keyword>
<organism evidence="2 3">
    <name type="scientific">Roseobacter cerasinus</name>
    <dbReference type="NCBI Taxonomy" id="2602289"/>
    <lineage>
        <taxon>Bacteria</taxon>
        <taxon>Pseudomonadati</taxon>
        <taxon>Pseudomonadota</taxon>
        <taxon>Alphaproteobacteria</taxon>
        <taxon>Rhodobacterales</taxon>
        <taxon>Roseobacteraceae</taxon>
        <taxon>Roseobacter</taxon>
    </lineage>
</organism>
<dbReference type="GO" id="GO:0051301">
    <property type="term" value="P:cell division"/>
    <property type="evidence" value="ECO:0007669"/>
    <property type="project" value="UniProtKB-KW"/>
</dbReference>
<feature type="compositionally biased region" description="Basic and acidic residues" evidence="1">
    <location>
        <begin position="130"/>
        <end position="139"/>
    </location>
</feature>
<evidence type="ECO:0000256" key="1">
    <source>
        <dbReference type="SAM" id="MobiDB-lite"/>
    </source>
</evidence>